<protein>
    <submittedName>
        <fullName evidence="1">Uncharacterized protein</fullName>
    </submittedName>
</protein>
<accession>D5CQU5</accession>
<proteinExistence type="predicted"/>
<dbReference type="RefSeq" id="WP_013029229.1">
    <property type="nucleotide sequence ID" value="NC_013959.1"/>
</dbReference>
<dbReference type="AlphaFoldDB" id="D5CQU5"/>
<dbReference type="STRING" id="580332.Slit_1093"/>
<dbReference type="Proteomes" id="UP000001625">
    <property type="component" value="Chromosome"/>
</dbReference>
<gene>
    <name evidence="1" type="ordered locus">Slit_1093</name>
</gene>
<name>D5CQU5_SIDLE</name>
<evidence type="ECO:0000313" key="2">
    <source>
        <dbReference type="Proteomes" id="UP000001625"/>
    </source>
</evidence>
<sequence length="311" mass="36113">MGKTIKQPTLFFRTGYFIDNLKYLTNLGFKQIERRVRENQYENQIVNPSLLAPSEETVRDYFRLYRSVAFEPDKEVRIAPWLLAAELEFPGSSSAFFHPIFDLLFGELESSVFWSSRFRRIPEDWITKARTRGDSQIAHEWELMNQSTKSRKHRSKPSSNMDRLSFVHLSLLRLPPPIRDVLFDGNGSGPNWTRKYSSANVEIGHLQTIHSMESLAAMLALMMESAEIGDVTRFDLSRKAFFKHMSFIDSDPACTRIKDRLKKHLIHMAANLSHREYNGFVHFGFGLPVSWRVMELEKFLPKPPVPAENNE</sequence>
<dbReference type="EMBL" id="CP001965">
    <property type="protein sequence ID" value="ADE11331.1"/>
    <property type="molecule type" value="Genomic_DNA"/>
</dbReference>
<reference evidence="1 2" key="1">
    <citation type="submission" date="2010-03" db="EMBL/GenBank/DDBJ databases">
        <title>Complete sequence of Sideroxydans lithotrophicus ES-1.</title>
        <authorList>
            <consortium name="US DOE Joint Genome Institute"/>
            <person name="Lucas S."/>
            <person name="Copeland A."/>
            <person name="Lapidus A."/>
            <person name="Cheng J.-F."/>
            <person name="Bruce D."/>
            <person name="Goodwin L."/>
            <person name="Pitluck S."/>
            <person name="Munk A.C."/>
            <person name="Detter J.C."/>
            <person name="Han C."/>
            <person name="Tapia R."/>
            <person name="Larimer F."/>
            <person name="Land M."/>
            <person name="Hauser L."/>
            <person name="Kyrpides N."/>
            <person name="Ivanova N."/>
            <person name="Emerson D."/>
            <person name="Woyke T."/>
        </authorList>
    </citation>
    <scope>NUCLEOTIDE SEQUENCE [LARGE SCALE GENOMIC DNA]</scope>
    <source>
        <strain evidence="1 2">ES-1</strain>
    </source>
</reference>
<dbReference type="KEGG" id="slt:Slit_1093"/>
<dbReference type="HOGENOM" id="CLU_893994_0_0_4"/>
<organism evidence="1 2">
    <name type="scientific">Sideroxydans lithotrophicus (strain ES-1)</name>
    <dbReference type="NCBI Taxonomy" id="580332"/>
    <lineage>
        <taxon>Bacteria</taxon>
        <taxon>Pseudomonadati</taxon>
        <taxon>Pseudomonadota</taxon>
        <taxon>Betaproteobacteria</taxon>
        <taxon>Nitrosomonadales</taxon>
        <taxon>Gallionellaceae</taxon>
        <taxon>Sideroxydans</taxon>
    </lineage>
</organism>
<keyword evidence="2" id="KW-1185">Reference proteome</keyword>
<evidence type="ECO:0000313" key="1">
    <source>
        <dbReference type="EMBL" id="ADE11331.1"/>
    </source>
</evidence>